<feature type="domain" description="Exostosin GT47" evidence="8">
    <location>
        <begin position="295"/>
        <end position="578"/>
    </location>
</feature>
<gene>
    <name evidence="9" type="ORF">ERUC_LOCUS10687</name>
</gene>
<keyword evidence="3" id="KW-0328">Glycosyltransferase</keyword>
<proteinExistence type="inferred from homology"/>
<reference evidence="9 10" key="1">
    <citation type="submission" date="2022-03" db="EMBL/GenBank/DDBJ databases">
        <authorList>
            <person name="Macdonald S."/>
            <person name="Ahmed S."/>
            <person name="Newling K."/>
        </authorList>
    </citation>
    <scope>NUCLEOTIDE SEQUENCE [LARGE SCALE GENOMIC DNA]</scope>
</reference>
<accession>A0ABC8JFS2</accession>
<protein>
    <recommendedName>
        <fullName evidence="8">Exostosin GT47 domain-containing protein</fullName>
    </recommendedName>
</protein>
<keyword evidence="5" id="KW-0735">Signal-anchor</keyword>
<evidence type="ECO:0000313" key="9">
    <source>
        <dbReference type="EMBL" id="CAH8326529.1"/>
    </source>
</evidence>
<evidence type="ECO:0000256" key="2">
    <source>
        <dbReference type="ARBA" id="ARBA00010271"/>
    </source>
</evidence>
<dbReference type="Pfam" id="PF03016">
    <property type="entry name" value="Exostosin_GT47"/>
    <property type="match status" value="1"/>
</dbReference>
<keyword evidence="7" id="KW-1133">Transmembrane helix</keyword>
<evidence type="ECO:0000256" key="7">
    <source>
        <dbReference type="SAM" id="Phobius"/>
    </source>
</evidence>
<keyword evidence="10" id="KW-1185">Reference proteome</keyword>
<evidence type="ECO:0000256" key="1">
    <source>
        <dbReference type="ARBA" id="ARBA00004323"/>
    </source>
</evidence>
<name>A0ABC8JFS2_ERUVS</name>
<comment type="similarity">
    <text evidence="2">Belongs to the glycosyltransferase 47 family.</text>
</comment>
<evidence type="ECO:0000256" key="5">
    <source>
        <dbReference type="ARBA" id="ARBA00022968"/>
    </source>
</evidence>
<dbReference type="PANTHER" id="PTHR11062:SF395">
    <property type="entry name" value="EXOSTOSIN FAMILY PROTEIN"/>
    <property type="match status" value="1"/>
</dbReference>
<dbReference type="PANTHER" id="PTHR11062">
    <property type="entry name" value="EXOSTOSIN HEPARAN SULFATE GLYCOSYLTRANSFERASE -RELATED"/>
    <property type="match status" value="1"/>
</dbReference>
<organism evidence="9 10">
    <name type="scientific">Eruca vesicaria subsp. sativa</name>
    <name type="common">Garden rocket</name>
    <name type="synonym">Eruca sativa</name>
    <dbReference type="NCBI Taxonomy" id="29727"/>
    <lineage>
        <taxon>Eukaryota</taxon>
        <taxon>Viridiplantae</taxon>
        <taxon>Streptophyta</taxon>
        <taxon>Embryophyta</taxon>
        <taxon>Tracheophyta</taxon>
        <taxon>Spermatophyta</taxon>
        <taxon>Magnoliopsida</taxon>
        <taxon>eudicotyledons</taxon>
        <taxon>Gunneridae</taxon>
        <taxon>Pentapetalae</taxon>
        <taxon>rosids</taxon>
        <taxon>malvids</taxon>
        <taxon>Brassicales</taxon>
        <taxon>Brassicaceae</taxon>
        <taxon>Brassiceae</taxon>
        <taxon>Eruca</taxon>
    </lineage>
</organism>
<comment type="caution">
    <text evidence="9">The sequence shown here is derived from an EMBL/GenBank/DDBJ whole genome shotgun (WGS) entry which is preliminary data.</text>
</comment>
<evidence type="ECO:0000256" key="3">
    <source>
        <dbReference type="ARBA" id="ARBA00022676"/>
    </source>
</evidence>
<keyword evidence="7" id="KW-0812">Transmembrane</keyword>
<evidence type="ECO:0000259" key="8">
    <source>
        <dbReference type="Pfam" id="PF03016"/>
    </source>
</evidence>
<keyword evidence="4" id="KW-0808">Transferase</keyword>
<feature type="transmembrane region" description="Helical" evidence="7">
    <location>
        <begin position="23"/>
        <end position="45"/>
    </location>
</feature>
<evidence type="ECO:0000256" key="4">
    <source>
        <dbReference type="ARBA" id="ARBA00022679"/>
    </source>
</evidence>
<dbReference type="Proteomes" id="UP001642260">
    <property type="component" value="Unassembled WGS sequence"/>
</dbReference>
<evidence type="ECO:0000313" key="10">
    <source>
        <dbReference type="Proteomes" id="UP001642260"/>
    </source>
</evidence>
<dbReference type="InterPro" id="IPR004263">
    <property type="entry name" value="Exostosin"/>
</dbReference>
<comment type="subcellular location">
    <subcellularLocation>
        <location evidence="1">Golgi apparatus membrane</location>
        <topology evidence="1">Single-pass type II membrane protein</topology>
    </subcellularLocation>
</comment>
<dbReference type="GO" id="GO:0016757">
    <property type="term" value="F:glycosyltransferase activity"/>
    <property type="evidence" value="ECO:0007669"/>
    <property type="project" value="UniProtKB-KW"/>
</dbReference>
<dbReference type="InterPro" id="IPR040911">
    <property type="entry name" value="Exostosin_GT47"/>
</dbReference>
<dbReference type="AlphaFoldDB" id="A0ABC8JFS2"/>
<dbReference type="GO" id="GO:0000139">
    <property type="term" value="C:Golgi membrane"/>
    <property type="evidence" value="ECO:0007669"/>
    <property type="project" value="UniProtKB-SubCell"/>
</dbReference>
<keyword evidence="6" id="KW-0333">Golgi apparatus</keyword>
<keyword evidence="7" id="KW-0472">Membrane</keyword>
<evidence type="ECO:0000256" key="6">
    <source>
        <dbReference type="ARBA" id="ARBA00023034"/>
    </source>
</evidence>
<sequence length="625" mass="71899">MFRVQSFITSSKLRFFFIEKMKLLRVAGVVFILILTFQFVNIRYYGGEIFSLSSQDEFPVSLHESTELIRPLPGPERVNVSSLRSAEEEKTGLEGGYVTGSDTNVSVQSHHDSLVEDAKDKEVLIETRSSLNGSDAEIVNENNNRIVENLDSKSDDSLVEAAKDKDALDSLVETRSSSNESYVDIVEDADIVNENNRNVEILESRSVDSLSPEVKRVMNVSKSGVVSVAEMMNLLHQSRSTHVSLKMKRPSAVDQELLYARNQIENSPMVENDHLLHGPLYWNLSRFKRSYELMETKLKVYIYREGKRPVFHKPVLKGIYASEGWFMRQLKASKTFVTKNPRQAHLFYLPFSSKMLEESLYVPGSHSDKNLVEFLKNYLDMISSKYHFWNKTGGSDHFLVACHDWAPSETRQYMANSIRALCNSDVSEGFVFGKDVALPETTILVPRRPLRALGGKPISQRHILAFFAGGMHGYLRPLLLQTWGGNRDPDMKIFSEIPKSKGKNKSYMEYMKSSKYCICPKGHEVNSPRVVEALFYECVPVIISDNFVPPFFEVINWESFAVFVLEKDIPDLKKILVSITETRYREMQMRVKMVQKHFLWHSKPERFDIFHMILHSIWYNRVFQT</sequence>
<dbReference type="EMBL" id="CAKOAT010105154">
    <property type="protein sequence ID" value="CAH8326529.1"/>
    <property type="molecule type" value="Genomic_DNA"/>
</dbReference>